<feature type="transmembrane region" description="Helical" evidence="2">
    <location>
        <begin position="584"/>
        <end position="602"/>
    </location>
</feature>
<feature type="transmembrane region" description="Helical" evidence="2">
    <location>
        <begin position="636"/>
        <end position="654"/>
    </location>
</feature>
<dbReference type="Proteomes" id="UP001197795">
    <property type="component" value="Unassembled WGS sequence"/>
</dbReference>
<evidence type="ECO:0000256" key="2">
    <source>
        <dbReference type="SAM" id="Phobius"/>
    </source>
</evidence>
<keyword evidence="4" id="KW-1185">Reference proteome</keyword>
<proteinExistence type="predicted"/>
<evidence type="ECO:0000256" key="1">
    <source>
        <dbReference type="SAM" id="MobiDB-lite"/>
    </source>
</evidence>
<dbReference type="RefSeq" id="WP_227733302.1">
    <property type="nucleotide sequence ID" value="NZ_JAJEPV010000020.1"/>
</dbReference>
<feature type="transmembrane region" description="Helical" evidence="2">
    <location>
        <begin position="323"/>
        <end position="342"/>
    </location>
</feature>
<feature type="transmembrane region" description="Helical" evidence="2">
    <location>
        <begin position="216"/>
        <end position="234"/>
    </location>
</feature>
<feature type="transmembrane region" description="Helical" evidence="2">
    <location>
        <begin position="426"/>
        <end position="454"/>
    </location>
</feature>
<keyword evidence="2" id="KW-0472">Membrane</keyword>
<organism evidence="3 4">
    <name type="scientific">Waltera acetigignens</name>
    <dbReference type="NCBI Taxonomy" id="2981769"/>
    <lineage>
        <taxon>Bacteria</taxon>
        <taxon>Bacillati</taxon>
        <taxon>Bacillota</taxon>
        <taxon>Clostridia</taxon>
        <taxon>Lachnospirales</taxon>
        <taxon>Lachnospiraceae</taxon>
        <taxon>Waltera</taxon>
    </lineage>
</organism>
<feature type="transmembrane region" description="Helical" evidence="2">
    <location>
        <begin position="363"/>
        <end position="381"/>
    </location>
</feature>
<sequence length="724" mass="80053">METNTQQERAKRLEQQAREYLMQSNDPIFTRYLQQLLPRIQRQPEYVEQLQAELDKSVEFWYQRQQINANRGRETGAESSVPQQSVPQEAAAGEQQTAGQSQTQPVGQFTMQQVQAPVTQALAQKKQNAEYLVATIALSVVGGIFILTALVLLGMYFMNGWIKGISLYAVSLGVVLIAELLIHRKLPKLAQIFSAIGIAALYLSTMINTISLHNFGMLPAAAIIAVITVGTVLLSRKRDSLIHRMLGIAACWLCAYPLFGSSLLSEPEGLLVLALILLLSVLSICVPVRRYHTASQLIQLVSTTILFPVTVSCVISTQGMPVWVTAAAFGTFFLIAHLILVVQSNYILKEKQAGHAVNENGLLAIYIAFLLVAGITTGTAMNNYWGRAENDAYIGIIALTGMAFVVAVLAGIAIRGTWKKWLTCYFFSFVAVCAFSVIESNWPILICLTALLLLTKILTRFAEGGLRALDVIVTSLYCIELLANGKEIPYVYLLLAGTILSMFLVYGWTTIQELLLTFSLAFFAAANLMPMLKLPAFAGILFVSILLFNNVKYMRGKNILVFNVFVMVGQIGALIALANPVYRNSYLTYLCMFVFVLAYLVLTLQERYYKKFKHRELIIVIFLTYMALIVKTNVPVINSVLIMLIALVSVTLGFLKKDKPVRIYGLVLSLCTCGKIALYDYWGAPVLQKTVLFFAVGVIALVIAGIYIVLEKNTGNNGKTDREG</sequence>
<feature type="transmembrane region" description="Helical" evidence="2">
    <location>
        <begin position="520"/>
        <end position="548"/>
    </location>
</feature>
<feature type="transmembrane region" description="Helical" evidence="2">
    <location>
        <begin position="691"/>
        <end position="710"/>
    </location>
</feature>
<feature type="transmembrane region" description="Helical" evidence="2">
    <location>
        <begin position="661"/>
        <end position="679"/>
    </location>
</feature>
<gene>
    <name evidence="3" type="ORF">LKD75_09370</name>
</gene>
<feature type="transmembrane region" description="Helical" evidence="2">
    <location>
        <begin position="490"/>
        <end position="508"/>
    </location>
</feature>
<name>A0AAE3D8P1_9FIRM</name>
<evidence type="ECO:0008006" key="5">
    <source>
        <dbReference type="Google" id="ProtNLM"/>
    </source>
</evidence>
<feature type="transmembrane region" description="Helical" evidence="2">
    <location>
        <begin position="189"/>
        <end position="210"/>
    </location>
</feature>
<dbReference type="AlphaFoldDB" id="A0AAE3D8P1"/>
<feature type="transmembrane region" description="Helical" evidence="2">
    <location>
        <begin position="393"/>
        <end position="414"/>
    </location>
</feature>
<keyword evidence="2" id="KW-1133">Transmembrane helix</keyword>
<feature type="transmembrane region" description="Helical" evidence="2">
    <location>
        <begin position="560"/>
        <end position="578"/>
    </location>
</feature>
<comment type="caution">
    <text evidence="3">The sequence shown here is derived from an EMBL/GenBank/DDBJ whole genome shotgun (WGS) entry which is preliminary data.</text>
</comment>
<feature type="transmembrane region" description="Helical" evidence="2">
    <location>
        <begin position="614"/>
        <end position="630"/>
    </location>
</feature>
<evidence type="ECO:0000313" key="4">
    <source>
        <dbReference type="Proteomes" id="UP001197795"/>
    </source>
</evidence>
<keyword evidence="2" id="KW-0812">Transmembrane</keyword>
<dbReference type="EMBL" id="JAJEPV010000020">
    <property type="protein sequence ID" value="MCC2119791.1"/>
    <property type="molecule type" value="Genomic_DNA"/>
</dbReference>
<protein>
    <recommendedName>
        <fullName evidence="5">DUF2339 domain-containing protein</fullName>
    </recommendedName>
</protein>
<evidence type="ECO:0000313" key="3">
    <source>
        <dbReference type="EMBL" id="MCC2119791.1"/>
    </source>
</evidence>
<feature type="compositionally biased region" description="Polar residues" evidence="1">
    <location>
        <begin position="77"/>
        <end position="87"/>
    </location>
</feature>
<feature type="transmembrane region" description="Helical" evidence="2">
    <location>
        <begin position="300"/>
        <end position="317"/>
    </location>
</feature>
<accession>A0AAE3D8P1</accession>
<feature type="transmembrane region" description="Helical" evidence="2">
    <location>
        <begin position="164"/>
        <end position="182"/>
    </location>
</feature>
<feature type="compositionally biased region" description="Low complexity" evidence="1">
    <location>
        <begin position="88"/>
        <end position="102"/>
    </location>
</feature>
<feature type="transmembrane region" description="Helical" evidence="2">
    <location>
        <begin position="131"/>
        <end position="158"/>
    </location>
</feature>
<feature type="region of interest" description="Disordered" evidence="1">
    <location>
        <begin position="71"/>
        <end position="102"/>
    </location>
</feature>
<feature type="transmembrane region" description="Helical" evidence="2">
    <location>
        <begin position="246"/>
        <end position="264"/>
    </location>
</feature>
<reference evidence="3 4" key="1">
    <citation type="submission" date="2021-10" db="EMBL/GenBank/DDBJ databases">
        <title>Anaerobic single-cell dispensing facilitates the cultivation of human gut bacteria.</title>
        <authorList>
            <person name="Afrizal A."/>
        </authorList>
    </citation>
    <scope>NUCLEOTIDE SEQUENCE [LARGE SCALE GENOMIC DNA]</scope>
    <source>
        <strain evidence="3 4">CLA-AA-H273</strain>
    </source>
</reference>
<feature type="transmembrane region" description="Helical" evidence="2">
    <location>
        <begin position="270"/>
        <end position="288"/>
    </location>
</feature>